<dbReference type="AlphaFoldDB" id="A0A7Y8KWU3"/>
<comment type="caution">
    <text evidence="1">The sequence shown here is derived from an EMBL/GenBank/DDBJ whole genome shotgun (WGS) entry which is preliminary data.</text>
</comment>
<evidence type="ECO:0000313" key="2">
    <source>
        <dbReference type="Proteomes" id="UP000545507"/>
    </source>
</evidence>
<accession>A0A7Y8KWU3</accession>
<dbReference type="EMBL" id="VYGV01000006">
    <property type="protein sequence ID" value="NWF45389.1"/>
    <property type="molecule type" value="Genomic_DNA"/>
</dbReference>
<dbReference type="Proteomes" id="UP000545507">
    <property type="component" value="Unassembled WGS sequence"/>
</dbReference>
<keyword evidence="2" id="KW-1185">Reference proteome</keyword>
<dbReference type="RefSeq" id="WP_177135237.1">
    <property type="nucleotide sequence ID" value="NZ_VYGV01000006.1"/>
</dbReference>
<gene>
    <name evidence="1" type="ORF">F3K02_09035</name>
</gene>
<evidence type="ECO:0000313" key="1">
    <source>
        <dbReference type="EMBL" id="NWF45389.1"/>
    </source>
</evidence>
<organism evidence="1 2">
    <name type="scientific">Hydrogenophaga aromaticivorans</name>
    <dbReference type="NCBI Taxonomy" id="2610898"/>
    <lineage>
        <taxon>Bacteria</taxon>
        <taxon>Pseudomonadati</taxon>
        <taxon>Pseudomonadota</taxon>
        <taxon>Betaproteobacteria</taxon>
        <taxon>Burkholderiales</taxon>
        <taxon>Comamonadaceae</taxon>
        <taxon>Hydrogenophaga</taxon>
    </lineage>
</organism>
<sequence>MKLRSTTIIPSLDVGQERCRHGNQIGTKDFGKRLICDICEQARQTAIVMTTPNNPGHKFKGLEADAMWMDEVGDVQKQPVAQKSSDHA</sequence>
<proteinExistence type="predicted"/>
<reference evidence="1 2" key="1">
    <citation type="submission" date="2019-09" db="EMBL/GenBank/DDBJ databases">
        <title>Hydrogenophaga aromatica sp. nov., isolated from a para-xylene-degrading enrichment culture.</title>
        <authorList>
            <person name="Tancsics A."/>
            <person name="Banerjee S."/>
        </authorList>
    </citation>
    <scope>NUCLEOTIDE SEQUENCE [LARGE SCALE GENOMIC DNA]</scope>
    <source>
        <strain evidence="1 2">D2P1</strain>
    </source>
</reference>
<name>A0A7Y8KWU3_9BURK</name>
<protein>
    <submittedName>
        <fullName evidence="1">Uncharacterized protein</fullName>
    </submittedName>
</protein>